<evidence type="ECO:0000313" key="2">
    <source>
        <dbReference type="EMBL" id="QOY89167.1"/>
    </source>
</evidence>
<dbReference type="AlphaFoldDB" id="A0A7S7SKH2"/>
<dbReference type="NCBIfam" id="NF038133">
    <property type="entry name" value="choice_anch_L"/>
    <property type="match status" value="1"/>
</dbReference>
<name>A0A7S7SKH2_PALFE</name>
<dbReference type="KEGG" id="pfer:IRI77_04190"/>
<keyword evidence="1" id="KW-0732">Signal</keyword>
<feature type="chain" id="PRO_5032445908" evidence="1">
    <location>
        <begin position="25"/>
        <end position="781"/>
    </location>
</feature>
<organism evidence="2 3">
    <name type="scientific">Paludibaculum fermentans</name>
    <dbReference type="NCBI Taxonomy" id="1473598"/>
    <lineage>
        <taxon>Bacteria</taxon>
        <taxon>Pseudomonadati</taxon>
        <taxon>Acidobacteriota</taxon>
        <taxon>Terriglobia</taxon>
        <taxon>Bryobacterales</taxon>
        <taxon>Bryobacteraceae</taxon>
        <taxon>Paludibaculum</taxon>
    </lineage>
</organism>
<keyword evidence="3" id="KW-1185">Reference proteome</keyword>
<dbReference type="EMBL" id="CP063849">
    <property type="protein sequence ID" value="QOY89167.1"/>
    <property type="molecule type" value="Genomic_DNA"/>
</dbReference>
<proteinExistence type="predicted"/>
<evidence type="ECO:0000256" key="1">
    <source>
        <dbReference type="SAM" id="SignalP"/>
    </source>
</evidence>
<feature type="signal peptide" evidence="1">
    <location>
        <begin position="1"/>
        <end position="24"/>
    </location>
</feature>
<gene>
    <name evidence="2" type="ORF">IRI77_04190</name>
</gene>
<dbReference type="RefSeq" id="WP_194450829.1">
    <property type="nucleotide sequence ID" value="NZ_CP063849.1"/>
</dbReference>
<evidence type="ECO:0000313" key="3">
    <source>
        <dbReference type="Proteomes" id="UP000593892"/>
    </source>
</evidence>
<dbReference type="InterPro" id="IPR049804">
    <property type="entry name" value="Choice_anch_L"/>
</dbReference>
<reference evidence="2 3" key="1">
    <citation type="submission" date="2020-10" db="EMBL/GenBank/DDBJ databases">
        <title>Complete genome sequence of Paludibaculum fermentans P105T, a facultatively anaerobic acidobacterium capable of dissimilatory Fe(III) reduction.</title>
        <authorList>
            <person name="Dedysh S.N."/>
            <person name="Beletsky A.V."/>
            <person name="Kulichevskaya I.S."/>
            <person name="Mardanov A.V."/>
            <person name="Ravin N.V."/>
        </authorList>
    </citation>
    <scope>NUCLEOTIDE SEQUENCE [LARGE SCALE GENOMIC DNA]</scope>
    <source>
        <strain evidence="2 3">P105</strain>
    </source>
</reference>
<sequence>MRFTRCLVVFAGLLGTLAALPAFAAIDCSAEVTAKVSATRSGYRLDRRSDKFIQTVTFKNNGAAVVQGPLYFALQNLTSGVTLANSAGGAGCAGALASAPTMAVNVGSDNTLMPGETAAVVLQFTNPSYAAIAYTGRVFAGLATLEPISGITVSPDGFPINTPTNVTMRALVPYPSGSPKPTVTVVRVDAGNNVIGTIGTMYDNGALGNGDEIQGDGIFSMIAGMSSAAEETYRLKVKSVDGGVTTLSNLFTVLAYKPIADSEFNALTLLQQNALKNFNDKVGTLGKNGALQDTLNKILADGTVDQAGFSGGDNGIWIVYKGGILGGLMLNPGGTLGGPAQEQAQLTAQSGFGMKAPVSMASAGNVEVGNKKVLLLSPYWASLSGVDPNASMKTLFEGSTCPKYDVTWLKDAAVTVDAFKMLKNYGVYIHYGHGGTYYSGILNTWQDEFGWSFWGAQVVILTGQTATTANKATYQTDLKKGRLAILTGDSANYAILPSFISYYNSGMPSSLVFINACRSFYNSTMANAFTGAGAKTYLAYSEYVNVDFAAERTKDFFNKWVLDSTNLVTTGESFTAGLKDGNTPPAEWKMTGATNLEAGLGNELQNGDFESGNLGAWTAEGDGRVVTQLGGYFYPQDGVQMGIISTGLGYTTSSGQISQKVCMPKEAKTLTFSWNFTSEEFKEWCGTQYQDFFRVSVTTESGTTNLMYVNVDSICAATYKVPFSFDRGDAYSNGWKTASLNVAAIATANEGKPVTLTFAAGDVGDSIYDTAILLDKIVINK</sequence>
<accession>A0A7S7SKH2</accession>
<dbReference type="Proteomes" id="UP000593892">
    <property type="component" value="Chromosome"/>
</dbReference>
<protein>
    <submittedName>
        <fullName evidence="2">Choice-of-anchor L domain-containing protein</fullName>
    </submittedName>
</protein>